<name>A0A250J516_9BACT</name>
<reference evidence="1 2" key="1">
    <citation type="submission" date="2017-06" db="EMBL/GenBank/DDBJ databases">
        <title>Sequencing and comparative analysis of myxobacterial genomes.</title>
        <authorList>
            <person name="Rupp O."/>
            <person name="Goesmann A."/>
            <person name="Sogaard-Andersen L."/>
        </authorList>
    </citation>
    <scope>NUCLEOTIDE SEQUENCE [LARGE SCALE GENOMIC DNA]</scope>
    <source>
        <strain evidence="1 2">DSM 52655</strain>
    </source>
</reference>
<dbReference type="RefSeq" id="WP_095987115.1">
    <property type="nucleotide sequence ID" value="NZ_CP022098.1"/>
</dbReference>
<organism evidence="1 2">
    <name type="scientific">Cystobacter fuscus</name>
    <dbReference type="NCBI Taxonomy" id="43"/>
    <lineage>
        <taxon>Bacteria</taxon>
        <taxon>Pseudomonadati</taxon>
        <taxon>Myxococcota</taxon>
        <taxon>Myxococcia</taxon>
        <taxon>Myxococcales</taxon>
        <taxon>Cystobacterineae</taxon>
        <taxon>Archangiaceae</taxon>
        <taxon>Cystobacter</taxon>
    </lineage>
</organism>
<proteinExistence type="predicted"/>
<sequence length="260" mass="29070">MRLPGGLLREGELRRQFRFREPDGALELSILEGARRREPLPRQVSRVLVAALEHLGGEPPELAKVEELCIADRQFLMRRLRTWLGDEQPWHTVRCTGCQERFDFELNVAELPVKEAGAGFPFVEVETGQGRVRGRVPTGADQLALAERVTADVRALLERCLFPADVARLEEGDIALIEEALEAVSPGVVTRVGATCPGCGATQVVTLEPYSCLFMESTLLEEVHTLASAYHWSERDILALPLHRRRQYLRLVERATGQVA</sequence>
<accession>A0A250J516</accession>
<protein>
    <recommendedName>
        <fullName evidence="3">T4 bacteriophage base plate protein</fullName>
    </recommendedName>
</protein>
<evidence type="ECO:0000313" key="2">
    <source>
        <dbReference type="Proteomes" id="UP000217257"/>
    </source>
</evidence>
<dbReference type="EMBL" id="CP022098">
    <property type="protein sequence ID" value="ATB39024.1"/>
    <property type="molecule type" value="Genomic_DNA"/>
</dbReference>
<gene>
    <name evidence="1" type="ORF">CYFUS_004463</name>
</gene>
<dbReference type="AlphaFoldDB" id="A0A250J516"/>
<evidence type="ECO:0008006" key="3">
    <source>
        <dbReference type="Google" id="ProtNLM"/>
    </source>
</evidence>
<dbReference type="KEGG" id="cfus:CYFUS_004463"/>
<evidence type="ECO:0000313" key="1">
    <source>
        <dbReference type="EMBL" id="ATB39024.1"/>
    </source>
</evidence>
<dbReference type="Proteomes" id="UP000217257">
    <property type="component" value="Chromosome"/>
</dbReference>